<sequence length="111" mass="12374">MELADVIKRIDEVLRQNRSTEYLLLAGTTLLFLCGITCFVLAILTGEFAWAAPPAVTTGLLYYPLQEIRELRRKNIALATAPALISLLPKTKAAEEIQKLIENLFGRDAEK</sequence>
<organism evidence="2 3">
    <name type="scientific">Proteiniphilum acetatigenes</name>
    <dbReference type="NCBI Taxonomy" id="294710"/>
    <lineage>
        <taxon>Bacteria</taxon>
        <taxon>Pseudomonadati</taxon>
        <taxon>Bacteroidota</taxon>
        <taxon>Bacteroidia</taxon>
        <taxon>Bacteroidales</taxon>
        <taxon>Dysgonomonadaceae</taxon>
        <taxon>Proteiniphilum</taxon>
    </lineage>
</organism>
<reference evidence="3" key="1">
    <citation type="journal article" date="2015" name="MBio">
        <title>Genome-Resolved Metagenomic Analysis Reveals Roles for Candidate Phyla and Other Microbial Community Members in Biogeochemical Transformations in Oil Reservoirs.</title>
        <authorList>
            <person name="Hu P."/>
            <person name="Tom L."/>
            <person name="Singh A."/>
            <person name="Thomas B.C."/>
            <person name="Baker B.J."/>
            <person name="Piceno Y.M."/>
            <person name="Andersen G.L."/>
            <person name="Banfield J.F."/>
        </authorList>
    </citation>
    <scope>NUCLEOTIDE SEQUENCE [LARGE SCALE GENOMIC DNA]</scope>
</reference>
<proteinExistence type="predicted"/>
<name>A0A101HKZ6_9BACT</name>
<evidence type="ECO:0000313" key="3">
    <source>
        <dbReference type="Proteomes" id="UP000053860"/>
    </source>
</evidence>
<keyword evidence="1" id="KW-0472">Membrane</keyword>
<keyword evidence="1" id="KW-0812">Transmembrane</keyword>
<comment type="caution">
    <text evidence="2">The sequence shown here is derived from an EMBL/GenBank/DDBJ whole genome shotgun (WGS) entry which is preliminary data.</text>
</comment>
<feature type="transmembrane region" description="Helical" evidence="1">
    <location>
        <begin position="21"/>
        <end position="42"/>
    </location>
</feature>
<accession>A0A101HKZ6</accession>
<dbReference type="EMBL" id="LGGN01000005">
    <property type="protein sequence ID" value="KUK78755.1"/>
    <property type="molecule type" value="Genomic_DNA"/>
</dbReference>
<feature type="transmembrane region" description="Helical" evidence="1">
    <location>
        <begin position="48"/>
        <end position="65"/>
    </location>
</feature>
<dbReference type="AlphaFoldDB" id="A0A101HKZ6"/>
<protein>
    <submittedName>
        <fullName evidence="2">Uncharacterized protein</fullName>
    </submittedName>
</protein>
<evidence type="ECO:0000256" key="1">
    <source>
        <dbReference type="SAM" id="Phobius"/>
    </source>
</evidence>
<evidence type="ECO:0000313" key="2">
    <source>
        <dbReference type="EMBL" id="KUK78755.1"/>
    </source>
</evidence>
<keyword evidence="1" id="KW-1133">Transmembrane helix</keyword>
<gene>
    <name evidence="2" type="ORF">XD92_0068</name>
</gene>
<dbReference type="Proteomes" id="UP000053860">
    <property type="component" value="Unassembled WGS sequence"/>
</dbReference>